<dbReference type="InterPro" id="IPR006211">
    <property type="entry name" value="Furin-like_Cys-rich_dom"/>
</dbReference>
<keyword evidence="8" id="KW-0067">ATP-binding</keyword>
<proteinExistence type="predicted"/>
<evidence type="ECO:0000256" key="5">
    <source>
        <dbReference type="ARBA" id="ARBA00022692"/>
    </source>
</evidence>
<dbReference type="GO" id="GO:0004714">
    <property type="term" value="F:transmembrane receptor protein tyrosine kinase activity"/>
    <property type="evidence" value="ECO:0007669"/>
    <property type="project" value="UniProtKB-EC"/>
</dbReference>
<keyword evidence="3" id="KW-0597">Phosphoprotein</keyword>
<dbReference type="InterPro" id="IPR000494">
    <property type="entry name" value="Rcpt_L-dom"/>
</dbReference>
<dbReference type="InterPro" id="IPR036941">
    <property type="entry name" value="Rcpt_L-dom_sf"/>
</dbReference>
<evidence type="ECO:0000256" key="9">
    <source>
        <dbReference type="ARBA" id="ARBA00022989"/>
    </source>
</evidence>
<dbReference type="Proteomes" id="UP000639338">
    <property type="component" value="Unassembled WGS sequence"/>
</dbReference>
<feature type="signal peptide" evidence="15">
    <location>
        <begin position="1"/>
        <end position="19"/>
    </location>
</feature>
<evidence type="ECO:0000256" key="7">
    <source>
        <dbReference type="ARBA" id="ARBA00022777"/>
    </source>
</evidence>
<comment type="subcellular location">
    <subcellularLocation>
        <location evidence="1">Membrane</location>
        <topology evidence="1">Single-pass type I membrane protein</topology>
    </subcellularLocation>
</comment>
<evidence type="ECO:0000256" key="1">
    <source>
        <dbReference type="ARBA" id="ARBA00004479"/>
    </source>
</evidence>
<comment type="catalytic activity">
    <reaction evidence="14">
        <text>L-tyrosyl-[protein] + ATP = O-phospho-L-tyrosyl-[protein] + ADP + H(+)</text>
        <dbReference type="Rhea" id="RHEA:10596"/>
        <dbReference type="Rhea" id="RHEA-COMP:10136"/>
        <dbReference type="Rhea" id="RHEA-COMP:20101"/>
        <dbReference type="ChEBI" id="CHEBI:15378"/>
        <dbReference type="ChEBI" id="CHEBI:30616"/>
        <dbReference type="ChEBI" id="CHEBI:46858"/>
        <dbReference type="ChEBI" id="CHEBI:61978"/>
        <dbReference type="ChEBI" id="CHEBI:456216"/>
        <dbReference type="EC" id="2.7.10.1"/>
    </reaction>
</comment>
<dbReference type="GO" id="GO:0005524">
    <property type="term" value="F:ATP binding"/>
    <property type="evidence" value="ECO:0007669"/>
    <property type="project" value="UniProtKB-KW"/>
</dbReference>
<name>A0A834Y301_APHGI</name>
<protein>
    <recommendedName>
        <fullName evidence="2">receptor protein-tyrosine kinase</fullName>
        <ecNumber evidence="2">2.7.10.1</ecNumber>
    </recommendedName>
</protein>
<sequence length="321" mass="36011">MMRNLSFLIFFIAINYATAFNKKEGCPKNLILCNDVCVKSCSLDKNGQINSSNEKVCPGTDRVTSNNIDSYRGCNIINGSITISYYDGKKNSVNPKILNIFNSVRIINGYLKIEGPNKLMQNLTAFKNLEIIGGDELCDDSYSFVLNETSLTSIALTSLKQISAGDIYIKSNEYLCYAHDISWNNITKSPSQYFFIENNNEKSNCLLSLNVCDNQCSSNGCWSSGPDQCLSCKKFNNDGTCVRECPPFAKYNSTTNTVEQFSNGKYTYKHECLSKCPEKTWVINTTCVDFCPFPKHKGTNECLPEPVIFTKNLITKITNEK</sequence>
<keyword evidence="11" id="KW-0829">Tyrosine-protein kinase</keyword>
<evidence type="ECO:0000256" key="3">
    <source>
        <dbReference type="ARBA" id="ARBA00022553"/>
    </source>
</evidence>
<dbReference type="SUPFAM" id="SSF57184">
    <property type="entry name" value="Growth factor receptor domain"/>
    <property type="match status" value="1"/>
</dbReference>
<dbReference type="SUPFAM" id="SSF52058">
    <property type="entry name" value="L domain-like"/>
    <property type="match status" value="1"/>
</dbReference>
<keyword evidence="5" id="KW-0812">Transmembrane</keyword>
<keyword evidence="10" id="KW-0472">Membrane</keyword>
<keyword evidence="9" id="KW-1133">Transmembrane helix</keyword>
<reference evidence="18 19" key="1">
    <citation type="submission" date="2020-08" db="EMBL/GenBank/DDBJ databases">
        <title>Aphidius gifuensis genome sequencing and assembly.</title>
        <authorList>
            <person name="Du Z."/>
        </authorList>
    </citation>
    <scope>NUCLEOTIDE SEQUENCE [LARGE SCALE GENOMIC DNA]</scope>
    <source>
        <strain evidence="18">YNYX2018</strain>
        <tissue evidence="18">Adults</tissue>
    </source>
</reference>
<evidence type="ECO:0000259" key="16">
    <source>
        <dbReference type="Pfam" id="PF00757"/>
    </source>
</evidence>
<keyword evidence="12" id="KW-0675">Receptor</keyword>
<keyword evidence="6" id="KW-0547">Nucleotide-binding</keyword>
<evidence type="ECO:0000256" key="2">
    <source>
        <dbReference type="ARBA" id="ARBA00011902"/>
    </source>
</evidence>
<evidence type="ECO:0000259" key="17">
    <source>
        <dbReference type="Pfam" id="PF01030"/>
    </source>
</evidence>
<dbReference type="CDD" id="cd00064">
    <property type="entry name" value="FU"/>
    <property type="match status" value="1"/>
</dbReference>
<evidence type="ECO:0000256" key="11">
    <source>
        <dbReference type="ARBA" id="ARBA00023137"/>
    </source>
</evidence>
<feature type="domain" description="Receptor L-domain" evidence="17">
    <location>
        <begin position="73"/>
        <end position="186"/>
    </location>
</feature>
<evidence type="ECO:0000256" key="6">
    <source>
        <dbReference type="ARBA" id="ARBA00022741"/>
    </source>
</evidence>
<keyword evidence="13" id="KW-0325">Glycoprotein</keyword>
<dbReference type="Gene3D" id="2.10.220.10">
    <property type="entry name" value="Hormone Receptor, Insulin-like Growth Factor Receptor 1, Chain A, domain 2"/>
    <property type="match status" value="1"/>
</dbReference>
<dbReference type="SMART" id="SM00261">
    <property type="entry name" value="FU"/>
    <property type="match status" value="1"/>
</dbReference>
<comment type="caution">
    <text evidence="18">The sequence shown here is derived from an EMBL/GenBank/DDBJ whole genome shotgun (WGS) entry which is preliminary data.</text>
</comment>
<keyword evidence="15" id="KW-0732">Signal</keyword>
<dbReference type="AlphaFoldDB" id="A0A834Y301"/>
<dbReference type="EMBL" id="JACMRX010000001">
    <property type="protein sequence ID" value="KAF7996732.1"/>
    <property type="molecule type" value="Genomic_DNA"/>
</dbReference>
<feature type="chain" id="PRO_5032595041" description="receptor protein-tyrosine kinase" evidence="15">
    <location>
        <begin position="20"/>
        <end position="321"/>
    </location>
</feature>
<dbReference type="OrthoDB" id="6219513at2759"/>
<dbReference type="Pfam" id="PF00757">
    <property type="entry name" value="Furin-like"/>
    <property type="match status" value="1"/>
</dbReference>
<keyword evidence="4" id="KW-0808">Transferase</keyword>
<evidence type="ECO:0000256" key="14">
    <source>
        <dbReference type="ARBA" id="ARBA00051243"/>
    </source>
</evidence>
<dbReference type="Gene3D" id="3.80.20.20">
    <property type="entry name" value="Receptor L-domain"/>
    <property type="match status" value="1"/>
</dbReference>
<accession>A0A834Y301</accession>
<feature type="domain" description="Furin-like cysteine-rich" evidence="16">
    <location>
        <begin position="190"/>
        <end position="299"/>
    </location>
</feature>
<gene>
    <name evidence="18" type="ORF">HCN44_002378</name>
</gene>
<evidence type="ECO:0000256" key="10">
    <source>
        <dbReference type="ARBA" id="ARBA00023136"/>
    </source>
</evidence>
<dbReference type="InterPro" id="IPR006212">
    <property type="entry name" value="Furin_repeat"/>
</dbReference>
<evidence type="ECO:0000313" key="19">
    <source>
        <dbReference type="Proteomes" id="UP000639338"/>
    </source>
</evidence>
<keyword evidence="19" id="KW-1185">Reference proteome</keyword>
<organism evidence="18 19">
    <name type="scientific">Aphidius gifuensis</name>
    <name type="common">Parasitoid wasp</name>
    <dbReference type="NCBI Taxonomy" id="684658"/>
    <lineage>
        <taxon>Eukaryota</taxon>
        <taxon>Metazoa</taxon>
        <taxon>Ecdysozoa</taxon>
        <taxon>Arthropoda</taxon>
        <taxon>Hexapoda</taxon>
        <taxon>Insecta</taxon>
        <taxon>Pterygota</taxon>
        <taxon>Neoptera</taxon>
        <taxon>Endopterygota</taxon>
        <taxon>Hymenoptera</taxon>
        <taxon>Apocrita</taxon>
        <taxon>Ichneumonoidea</taxon>
        <taxon>Braconidae</taxon>
        <taxon>Aphidiinae</taxon>
        <taxon>Aphidius</taxon>
    </lineage>
</organism>
<evidence type="ECO:0000256" key="15">
    <source>
        <dbReference type="SAM" id="SignalP"/>
    </source>
</evidence>
<evidence type="ECO:0000256" key="8">
    <source>
        <dbReference type="ARBA" id="ARBA00022840"/>
    </source>
</evidence>
<dbReference type="InterPro" id="IPR009030">
    <property type="entry name" value="Growth_fac_rcpt_cys_sf"/>
</dbReference>
<evidence type="ECO:0000256" key="13">
    <source>
        <dbReference type="ARBA" id="ARBA00023180"/>
    </source>
</evidence>
<dbReference type="Pfam" id="PF01030">
    <property type="entry name" value="Recep_L_domain"/>
    <property type="match status" value="1"/>
</dbReference>
<evidence type="ECO:0000256" key="12">
    <source>
        <dbReference type="ARBA" id="ARBA00023170"/>
    </source>
</evidence>
<evidence type="ECO:0000313" key="18">
    <source>
        <dbReference type="EMBL" id="KAF7996732.1"/>
    </source>
</evidence>
<keyword evidence="7" id="KW-0418">Kinase</keyword>
<evidence type="ECO:0000256" key="4">
    <source>
        <dbReference type="ARBA" id="ARBA00022679"/>
    </source>
</evidence>
<dbReference type="EC" id="2.7.10.1" evidence="2"/>
<dbReference type="GO" id="GO:0016020">
    <property type="term" value="C:membrane"/>
    <property type="evidence" value="ECO:0007669"/>
    <property type="project" value="UniProtKB-SubCell"/>
</dbReference>